<sequence>MLKQRRLRLICSSAVAMVRNDTVGITDGRLGTEGIVGGRVGNLTSGGLGKLGGTVKPGVLCVGARR</sequence>
<reference evidence="1" key="1">
    <citation type="submission" date="2019-03" db="EMBL/GenBank/DDBJ databases">
        <authorList>
            <person name="Mank J."/>
            <person name="Almeida P."/>
        </authorList>
    </citation>
    <scope>NUCLEOTIDE SEQUENCE</scope>
    <source>
        <strain evidence="1">78183</strain>
    </source>
</reference>
<dbReference type="AlphaFoldDB" id="A0A6N2N350"/>
<accession>A0A6N2N350</accession>
<name>A0A6N2N350_SALVM</name>
<organism evidence="1">
    <name type="scientific">Salix viminalis</name>
    <name type="common">Common osier</name>
    <name type="synonym">Basket willow</name>
    <dbReference type="NCBI Taxonomy" id="40686"/>
    <lineage>
        <taxon>Eukaryota</taxon>
        <taxon>Viridiplantae</taxon>
        <taxon>Streptophyta</taxon>
        <taxon>Embryophyta</taxon>
        <taxon>Tracheophyta</taxon>
        <taxon>Spermatophyta</taxon>
        <taxon>Magnoliopsida</taxon>
        <taxon>eudicotyledons</taxon>
        <taxon>Gunneridae</taxon>
        <taxon>Pentapetalae</taxon>
        <taxon>rosids</taxon>
        <taxon>fabids</taxon>
        <taxon>Malpighiales</taxon>
        <taxon>Salicaceae</taxon>
        <taxon>Saliceae</taxon>
        <taxon>Salix</taxon>
    </lineage>
</organism>
<proteinExistence type="predicted"/>
<dbReference type="EMBL" id="CAADRP010001885">
    <property type="protein sequence ID" value="VFU55296.1"/>
    <property type="molecule type" value="Genomic_DNA"/>
</dbReference>
<gene>
    <name evidence="1" type="ORF">SVIM_LOCUS392567</name>
</gene>
<evidence type="ECO:0000313" key="1">
    <source>
        <dbReference type="EMBL" id="VFU55296.1"/>
    </source>
</evidence>
<protein>
    <submittedName>
        <fullName evidence="1">Uncharacterized protein</fullName>
    </submittedName>
</protein>